<protein>
    <recommendedName>
        <fullName evidence="3">DUF5348 domain-containing protein</fullName>
    </recommendedName>
</protein>
<name>A0A1L3GFD9_SYNAC</name>
<evidence type="ECO:0000313" key="2">
    <source>
        <dbReference type="Proteomes" id="UP000182264"/>
    </source>
</evidence>
<dbReference type="KEGG" id="pace:A6070_00120"/>
<reference evidence="1 2" key="1">
    <citation type="journal article" date="2017" name="Genome Announc.">
        <title>Complete Genome Sequences of Two Acetylene-Fermenting Pelobacter acetylenicus Strains.</title>
        <authorList>
            <person name="Sutton J.M."/>
            <person name="Baesman S.M."/>
            <person name="Fierst J.L."/>
            <person name="Poret-Peterson A.T."/>
            <person name="Oremland R.S."/>
            <person name="Dunlap D.S."/>
            <person name="Akob D.M."/>
        </authorList>
    </citation>
    <scope>NUCLEOTIDE SEQUENCE [LARGE SCALE GENOMIC DNA]</scope>
    <source>
        <strain evidence="1 2">DSM 3247</strain>
    </source>
</reference>
<proteinExistence type="predicted"/>
<evidence type="ECO:0008006" key="3">
    <source>
        <dbReference type="Google" id="ProtNLM"/>
    </source>
</evidence>
<dbReference type="AlphaFoldDB" id="A0A1L3GFD9"/>
<accession>A0A1L3GFD9</accession>
<dbReference type="Proteomes" id="UP000182264">
    <property type="component" value="Chromosome"/>
</dbReference>
<dbReference type="EMBL" id="CP015518">
    <property type="protein sequence ID" value="APG24663.1"/>
    <property type="molecule type" value="Genomic_DNA"/>
</dbReference>
<dbReference type="RefSeq" id="WP_072286505.1">
    <property type="nucleotide sequence ID" value="NZ_CP015455.1"/>
</dbReference>
<organism evidence="1 2">
    <name type="scientific">Syntrophotalea acetylenica</name>
    <name type="common">Pelobacter acetylenicus</name>
    <dbReference type="NCBI Taxonomy" id="29542"/>
    <lineage>
        <taxon>Bacteria</taxon>
        <taxon>Pseudomonadati</taxon>
        <taxon>Thermodesulfobacteriota</taxon>
        <taxon>Desulfuromonadia</taxon>
        <taxon>Desulfuromonadales</taxon>
        <taxon>Syntrophotaleaceae</taxon>
        <taxon>Syntrophotalea</taxon>
    </lineage>
</organism>
<evidence type="ECO:0000313" key="1">
    <source>
        <dbReference type="EMBL" id="APG24663.1"/>
    </source>
</evidence>
<dbReference type="STRING" id="29542.A6070_00120"/>
<keyword evidence="2" id="KW-1185">Reference proteome</keyword>
<sequence>MAYNLKTRIWQTGALEWWGRLDGEEIYLGSREFPLPPEEGDRWVVRATGETFCIMNGTIRRISDLARAEEEQ</sequence>
<gene>
    <name evidence="1" type="ORF">A7E75_06200</name>
</gene>
<dbReference type="OrthoDB" id="5387688at2"/>